<dbReference type="PANTHER" id="PTHR31786:SF2">
    <property type="entry name" value="FANCONI ANEMIA CORE COMPLEX-ASSOCIATED PROTEIN 24"/>
    <property type="match status" value="1"/>
</dbReference>
<accession>A0AAD9N0S2</accession>
<proteinExistence type="predicted"/>
<dbReference type="InterPro" id="IPR026985">
    <property type="entry name" value="FAAP24"/>
</dbReference>
<dbReference type="InterPro" id="IPR040646">
    <property type="entry name" value="PND"/>
</dbReference>
<dbReference type="CDD" id="cd20076">
    <property type="entry name" value="XPF_nuclease_FAAP24"/>
    <property type="match status" value="1"/>
</dbReference>
<dbReference type="Pfam" id="PF17949">
    <property type="entry name" value="PND"/>
    <property type="match status" value="1"/>
</dbReference>
<dbReference type="GO" id="GO:0003682">
    <property type="term" value="F:chromatin binding"/>
    <property type="evidence" value="ECO:0007669"/>
    <property type="project" value="TreeGrafter"/>
</dbReference>
<evidence type="ECO:0000313" key="3">
    <source>
        <dbReference type="EMBL" id="KAK2152530.1"/>
    </source>
</evidence>
<protein>
    <recommendedName>
        <fullName evidence="2">Fanconi anemia core complex-associated protein 24 pseudonuclease domain-containing protein</fullName>
    </recommendedName>
</protein>
<feature type="compositionally biased region" description="Polar residues" evidence="1">
    <location>
        <begin position="230"/>
        <end position="240"/>
    </location>
</feature>
<name>A0AAD9N0S2_9ANNE</name>
<feature type="domain" description="Fanconi anemia core complex-associated protein 24 pseudonuclease" evidence="2">
    <location>
        <begin position="24"/>
        <end position="121"/>
    </location>
</feature>
<dbReference type="InterPro" id="IPR010994">
    <property type="entry name" value="RuvA_2-like"/>
</dbReference>
<organism evidence="3 4">
    <name type="scientific">Paralvinella palmiformis</name>
    <dbReference type="NCBI Taxonomy" id="53620"/>
    <lineage>
        <taxon>Eukaryota</taxon>
        <taxon>Metazoa</taxon>
        <taxon>Spiralia</taxon>
        <taxon>Lophotrochozoa</taxon>
        <taxon>Annelida</taxon>
        <taxon>Polychaeta</taxon>
        <taxon>Sedentaria</taxon>
        <taxon>Canalipalpata</taxon>
        <taxon>Terebellida</taxon>
        <taxon>Terebelliformia</taxon>
        <taxon>Alvinellidae</taxon>
        <taxon>Paralvinella</taxon>
    </lineage>
</organism>
<dbReference type="SUPFAM" id="SSF47781">
    <property type="entry name" value="RuvA domain 2-like"/>
    <property type="match status" value="1"/>
</dbReference>
<dbReference type="GO" id="GO:0043240">
    <property type="term" value="C:Fanconi anaemia nuclear complex"/>
    <property type="evidence" value="ECO:0007669"/>
    <property type="project" value="InterPro"/>
</dbReference>
<comment type="caution">
    <text evidence="3">The sequence shown here is derived from an EMBL/GenBank/DDBJ whole genome shotgun (WGS) entry which is preliminary data.</text>
</comment>
<sequence>MIDVLRPLLCTRWAKCEPPPKVLVNILYEDRLGVVDFHPSSDMAVVYLSEGDLVAGSSYKRKLAKLRMASSMRGIVLAERTPTSCQYFAGLQTFAVLELGLVLIPVSIQNEAADLLIQLVSLENRPQTNQFRMKRKSQPPDGAIFATLQLIPRLGEIKARALLDKFHSIDQICNATLEKCRRIFKADSPVTGPEEQYGKIEPKHHTPSVNRHVPASSPDLVQEQSKFRSIPTQSPLTDTVPSARAHNDFRVMVQLSPHPEKNLKRSLDSLEISG</sequence>
<keyword evidence="4" id="KW-1185">Reference proteome</keyword>
<dbReference type="GO" id="GO:0036297">
    <property type="term" value="P:interstrand cross-link repair"/>
    <property type="evidence" value="ECO:0007669"/>
    <property type="project" value="InterPro"/>
</dbReference>
<evidence type="ECO:0000259" key="2">
    <source>
        <dbReference type="Pfam" id="PF17949"/>
    </source>
</evidence>
<evidence type="ECO:0000313" key="4">
    <source>
        <dbReference type="Proteomes" id="UP001208570"/>
    </source>
</evidence>
<dbReference type="Gene3D" id="3.40.50.10130">
    <property type="match status" value="1"/>
</dbReference>
<feature type="region of interest" description="Disordered" evidence="1">
    <location>
        <begin position="191"/>
        <end position="245"/>
    </location>
</feature>
<dbReference type="EMBL" id="JAODUP010000326">
    <property type="protein sequence ID" value="KAK2152530.1"/>
    <property type="molecule type" value="Genomic_DNA"/>
</dbReference>
<dbReference type="Proteomes" id="UP001208570">
    <property type="component" value="Unassembled WGS sequence"/>
</dbReference>
<dbReference type="Gene3D" id="1.10.150.20">
    <property type="entry name" value="5' to 3' exonuclease, C-terminal subdomain"/>
    <property type="match status" value="1"/>
</dbReference>
<gene>
    <name evidence="3" type="ORF">LSH36_326g05037</name>
</gene>
<dbReference type="AlphaFoldDB" id="A0AAD9N0S2"/>
<evidence type="ECO:0000256" key="1">
    <source>
        <dbReference type="SAM" id="MobiDB-lite"/>
    </source>
</evidence>
<dbReference type="PANTHER" id="PTHR31786">
    <property type="entry name" value="FANCONI ANEMIA CORE COMPLEX-ASSOCIATED PROTEIN 24"/>
    <property type="match status" value="1"/>
</dbReference>
<reference evidence="3" key="1">
    <citation type="journal article" date="2023" name="Mol. Biol. Evol.">
        <title>Third-Generation Sequencing Reveals the Adaptive Role of the Epigenome in Three Deep-Sea Polychaetes.</title>
        <authorList>
            <person name="Perez M."/>
            <person name="Aroh O."/>
            <person name="Sun Y."/>
            <person name="Lan Y."/>
            <person name="Juniper S.K."/>
            <person name="Young C.R."/>
            <person name="Angers B."/>
            <person name="Qian P.Y."/>
        </authorList>
    </citation>
    <scope>NUCLEOTIDE SEQUENCE</scope>
    <source>
        <strain evidence="3">P08H-3</strain>
    </source>
</reference>